<comment type="caution">
    <text evidence="5">The sequence shown here is derived from an EMBL/GenBank/DDBJ whole genome shotgun (WGS) entry which is preliminary data.</text>
</comment>
<dbReference type="SUPFAM" id="SSF51230">
    <property type="entry name" value="Single hybrid motif"/>
    <property type="match status" value="1"/>
</dbReference>
<proteinExistence type="inferred from homology"/>
<dbReference type="Proteomes" id="UP000784294">
    <property type="component" value="Unassembled WGS sequence"/>
</dbReference>
<feature type="signal peptide" evidence="2">
    <location>
        <begin position="1"/>
        <end position="18"/>
    </location>
</feature>
<protein>
    <recommendedName>
        <fullName evidence="7">Peripheral subunit-binding (PSBD) domain-containing protein</fullName>
    </recommendedName>
</protein>
<dbReference type="GO" id="GO:0006086">
    <property type="term" value="P:pyruvate decarboxylation to acetyl-CoA"/>
    <property type="evidence" value="ECO:0007669"/>
    <property type="project" value="InterPro"/>
</dbReference>
<dbReference type="CDD" id="cd06849">
    <property type="entry name" value="lipoyl_domain"/>
    <property type="match status" value="1"/>
</dbReference>
<gene>
    <name evidence="5" type="ORF">PXEA_LOCUS504</name>
</gene>
<evidence type="ECO:0000259" key="4">
    <source>
        <dbReference type="Pfam" id="PF02817"/>
    </source>
</evidence>
<dbReference type="Pfam" id="PF02817">
    <property type="entry name" value="E3_binding"/>
    <property type="match status" value="1"/>
</dbReference>
<name>A0A448WAJ3_9PLAT</name>
<keyword evidence="2" id="KW-0732">Signal</keyword>
<feature type="domain" description="Peripheral subunit-binding (PSBD)" evidence="4">
    <location>
        <begin position="146"/>
        <end position="184"/>
    </location>
</feature>
<keyword evidence="6" id="KW-1185">Reference proteome</keyword>
<dbReference type="Gene3D" id="4.10.320.10">
    <property type="entry name" value="E3-binding domain"/>
    <property type="match status" value="1"/>
</dbReference>
<dbReference type="InterPro" id="IPR004167">
    <property type="entry name" value="PSBD"/>
</dbReference>
<reference evidence="5" key="1">
    <citation type="submission" date="2018-11" db="EMBL/GenBank/DDBJ databases">
        <authorList>
            <consortium name="Pathogen Informatics"/>
        </authorList>
    </citation>
    <scope>NUCLEOTIDE SEQUENCE</scope>
</reference>
<dbReference type="EMBL" id="CAAALY010000940">
    <property type="protein sequence ID" value="VEL07064.1"/>
    <property type="molecule type" value="Genomic_DNA"/>
</dbReference>
<dbReference type="OrthoDB" id="537444at2759"/>
<evidence type="ECO:0000313" key="6">
    <source>
        <dbReference type="Proteomes" id="UP000784294"/>
    </source>
</evidence>
<feature type="chain" id="PRO_5019485447" description="Peripheral subunit-binding (PSBD) domain-containing protein" evidence="2">
    <location>
        <begin position="19"/>
        <end position="233"/>
    </location>
</feature>
<dbReference type="InterPro" id="IPR036625">
    <property type="entry name" value="E3-bd_dom_sf"/>
</dbReference>
<evidence type="ECO:0000256" key="2">
    <source>
        <dbReference type="SAM" id="SignalP"/>
    </source>
</evidence>
<comment type="similarity">
    <text evidence="1">Belongs to the 2-oxoacid dehydrogenase family.</text>
</comment>
<organism evidence="5 6">
    <name type="scientific">Protopolystoma xenopodis</name>
    <dbReference type="NCBI Taxonomy" id="117903"/>
    <lineage>
        <taxon>Eukaryota</taxon>
        <taxon>Metazoa</taxon>
        <taxon>Spiralia</taxon>
        <taxon>Lophotrochozoa</taxon>
        <taxon>Platyhelminthes</taxon>
        <taxon>Monogenea</taxon>
        <taxon>Polyopisthocotylea</taxon>
        <taxon>Polystomatidea</taxon>
        <taxon>Polystomatidae</taxon>
        <taxon>Protopolystoma</taxon>
    </lineage>
</organism>
<dbReference type="InterPro" id="IPR011053">
    <property type="entry name" value="Single_hybrid_motif"/>
</dbReference>
<dbReference type="AlphaFoldDB" id="A0A448WAJ3"/>
<dbReference type="Pfam" id="PF00364">
    <property type="entry name" value="Biotin_lipoyl"/>
    <property type="match status" value="1"/>
</dbReference>
<sequence length="233" mass="24528">MHPAIFICLTCRLQWKLALLLVGLSQKAIRYGTFFSLCQISEGDLMAEIETDKATIAMDSPEEGFIAKILVAAGTRDIPVGMVNDLIAQFANYSAADAGGPIPAKATPQKEPISQPAPPVIPAAIPAASPTVSSAPPPPSGKLFPSSPLVKRLAAERGINLNMLSTKLPQGGSGMDGMYVSSDLESLAAQVSEGVTPTTFTAPSASFIDLPLSDMRSVCFYFTYVFCVVICSL</sequence>
<dbReference type="GO" id="GO:0045254">
    <property type="term" value="C:pyruvate dehydrogenase complex"/>
    <property type="evidence" value="ECO:0007669"/>
    <property type="project" value="InterPro"/>
</dbReference>
<evidence type="ECO:0000259" key="3">
    <source>
        <dbReference type="Pfam" id="PF00364"/>
    </source>
</evidence>
<dbReference type="PANTHER" id="PTHR23151">
    <property type="entry name" value="DIHYDROLIPOAMIDE ACETYL/SUCCINYL-TRANSFERASE-RELATED"/>
    <property type="match status" value="1"/>
</dbReference>
<feature type="domain" description="Lipoyl-binding" evidence="3">
    <location>
        <begin position="39"/>
        <end position="78"/>
    </location>
</feature>
<accession>A0A448WAJ3</accession>
<dbReference type="Gene3D" id="2.40.50.100">
    <property type="match status" value="1"/>
</dbReference>
<dbReference type="PANTHER" id="PTHR23151:SF90">
    <property type="entry name" value="DIHYDROLIPOYLLYSINE-RESIDUE ACETYLTRANSFERASE COMPONENT OF PYRUVATE DEHYDROGENASE COMPLEX, MITOCHONDRIAL-RELATED"/>
    <property type="match status" value="1"/>
</dbReference>
<dbReference type="InterPro" id="IPR000089">
    <property type="entry name" value="Biotin_lipoyl"/>
</dbReference>
<evidence type="ECO:0000313" key="5">
    <source>
        <dbReference type="EMBL" id="VEL07064.1"/>
    </source>
</evidence>
<dbReference type="InterPro" id="IPR045257">
    <property type="entry name" value="E2/Pdx1"/>
</dbReference>
<evidence type="ECO:0000256" key="1">
    <source>
        <dbReference type="ARBA" id="ARBA00007317"/>
    </source>
</evidence>
<evidence type="ECO:0008006" key="7">
    <source>
        <dbReference type="Google" id="ProtNLM"/>
    </source>
</evidence>
<dbReference type="GO" id="GO:0004742">
    <property type="term" value="F:dihydrolipoyllysine-residue acetyltransferase activity"/>
    <property type="evidence" value="ECO:0007669"/>
    <property type="project" value="TreeGrafter"/>
</dbReference>